<sequence length="142" mass="15451">MAHRIAVANAPSPEDRAAILRGLVDFNDRTFGPSNIEPLAVLIRDEAGETVGGLWGRTTYGWLYVELLFVPEDLRGRGLGAALMTEAERAAAARGATAAWIDCFGEENRGFYERCGFEVFGALDGMPPGRTRYFLKKALSAP</sequence>
<dbReference type="Gene3D" id="3.40.630.30">
    <property type="match status" value="1"/>
</dbReference>
<evidence type="ECO:0000256" key="1">
    <source>
        <dbReference type="ARBA" id="ARBA00022679"/>
    </source>
</evidence>
<evidence type="ECO:0000313" key="5">
    <source>
        <dbReference type="Proteomes" id="UP000249577"/>
    </source>
</evidence>
<protein>
    <submittedName>
        <fullName evidence="4">GNAT family N-acetyltransferase</fullName>
    </submittedName>
</protein>
<dbReference type="GO" id="GO:0016747">
    <property type="term" value="F:acyltransferase activity, transferring groups other than amino-acyl groups"/>
    <property type="evidence" value="ECO:0007669"/>
    <property type="project" value="InterPro"/>
</dbReference>
<dbReference type="AlphaFoldDB" id="A0A2W5KPX6"/>
<dbReference type="Pfam" id="PF00583">
    <property type="entry name" value="Acetyltransf_1"/>
    <property type="match status" value="1"/>
</dbReference>
<dbReference type="InterPro" id="IPR000182">
    <property type="entry name" value="GNAT_dom"/>
</dbReference>
<evidence type="ECO:0000313" key="4">
    <source>
        <dbReference type="EMBL" id="PZQ19136.1"/>
    </source>
</evidence>
<feature type="domain" description="N-acetyltransferase" evidence="3">
    <location>
        <begin position="1"/>
        <end position="140"/>
    </location>
</feature>
<accession>A0A2W5KPX6</accession>
<evidence type="ECO:0000256" key="2">
    <source>
        <dbReference type="ARBA" id="ARBA00023315"/>
    </source>
</evidence>
<dbReference type="CDD" id="cd04301">
    <property type="entry name" value="NAT_SF"/>
    <property type="match status" value="1"/>
</dbReference>
<keyword evidence="2" id="KW-0012">Acyltransferase</keyword>
<keyword evidence="1 4" id="KW-0808">Transferase</keyword>
<dbReference type="InterPro" id="IPR050832">
    <property type="entry name" value="Bact_Acetyltransf"/>
</dbReference>
<proteinExistence type="predicted"/>
<dbReference type="Proteomes" id="UP000249577">
    <property type="component" value="Unassembled WGS sequence"/>
</dbReference>
<evidence type="ECO:0000259" key="3">
    <source>
        <dbReference type="PROSITE" id="PS51186"/>
    </source>
</evidence>
<gene>
    <name evidence="4" type="ORF">DI565_01770</name>
</gene>
<dbReference type="PANTHER" id="PTHR43877:SF2">
    <property type="entry name" value="AMINOALKYLPHOSPHONATE N-ACETYLTRANSFERASE-RELATED"/>
    <property type="match status" value="1"/>
</dbReference>
<dbReference type="PROSITE" id="PS51186">
    <property type="entry name" value="GNAT"/>
    <property type="match status" value="1"/>
</dbReference>
<name>A0A2W5KPX6_ANCNO</name>
<dbReference type="InterPro" id="IPR016181">
    <property type="entry name" value="Acyl_CoA_acyltransferase"/>
</dbReference>
<dbReference type="PANTHER" id="PTHR43877">
    <property type="entry name" value="AMINOALKYLPHOSPHONATE N-ACETYLTRANSFERASE-RELATED-RELATED"/>
    <property type="match status" value="1"/>
</dbReference>
<comment type="caution">
    <text evidence="4">The sequence shown here is derived from an EMBL/GenBank/DDBJ whole genome shotgun (WGS) entry which is preliminary data.</text>
</comment>
<reference evidence="4 5" key="1">
    <citation type="submission" date="2017-08" db="EMBL/GenBank/DDBJ databases">
        <title>Infants hospitalized years apart are colonized by the same room-sourced microbial strains.</title>
        <authorList>
            <person name="Brooks B."/>
            <person name="Olm M.R."/>
            <person name="Firek B.A."/>
            <person name="Baker R."/>
            <person name="Thomas B.C."/>
            <person name="Morowitz M.J."/>
            <person name="Banfield J.F."/>
        </authorList>
    </citation>
    <scope>NUCLEOTIDE SEQUENCE [LARGE SCALE GENOMIC DNA]</scope>
    <source>
        <strain evidence="4">S2_005_003_R2_43</strain>
    </source>
</reference>
<organism evidence="4 5">
    <name type="scientific">Ancylobacter novellus</name>
    <name type="common">Thiobacillus novellus</name>
    <dbReference type="NCBI Taxonomy" id="921"/>
    <lineage>
        <taxon>Bacteria</taxon>
        <taxon>Pseudomonadati</taxon>
        <taxon>Pseudomonadota</taxon>
        <taxon>Alphaproteobacteria</taxon>
        <taxon>Hyphomicrobiales</taxon>
        <taxon>Xanthobacteraceae</taxon>
        <taxon>Ancylobacter</taxon>
    </lineage>
</organism>
<dbReference type="SUPFAM" id="SSF55729">
    <property type="entry name" value="Acyl-CoA N-acyltransferases (Nat)"/>
    <property type="match status" value="1"/>
</dbReference>
<dbReference type="EMBL" id="QFPN01000001">
    <property type="protein sequence ID" value="PZQ19136.1"/>
    <property type="molecule type" value="Genomic_DNA"/>
</dbReference>